<dbReference type="InterPro" id="IPR027417">
    <property type="entry name" value="P-loop_NTPase"/>
</dbReference>
<keyword evidence="3" id="KW-1185">Reference proteome</keyword>
<evidence type="ECO:0008006" key="4">
    <source>
        <dbReference type="Google" id="ProtNLM"/>
    </source>
</evidence>
<accession>C7N6P6</accession>
<proteinExistence type="predicted"/>
<protein>
    <recommendedName>
        <fullName evidence="4">Phage terminase-like protein, large subunit</fullName>
    </recommendedName>
</protein>
<gene>
    <name evidence="2" type="ordered locus">Shel_15620</name>
</gene>
<dbReference type="Gene3D" id="3.40.50.300">
    <property type="entry name" value="P-loop containing nucleotide triphosphate hydrolases"/>
    <property type="match status" value="1"/>
</dbReference>
<dbReference type="AlphaFoldDB" id="C7N6P6"/>
<reference evidence="2 3" key="1">
    <citation type="journal article" date="2009" name="Stand. Genomic Sci.">
        <title>Complete genome sequence of Slackia heliotrinireducens type strain (RHS 1).</title>
        <authorList>
            <person name="Pukall R."/>
            <person name="Lapidus A."/>
            <person name="Nolan M."/>
            <person name="Copeland A."/>
            <person name="Glavina Del Rio T."/>
            <person name="Lucas S."/>
            <person name="Chen F."/>
            <person name="Tice H."/>
            <person name="Cheng J.F."/>
            <person name="Chertkov O."/>
            <person name="Bruce D."/>
            <person name="Goodwin L."/>
            <person name="Kuske C."/>
            <person name="Brettin T."/>
            <person name="Detter J.C."/>
            <person name="Han C."/>
            <person name="Pitluck S."/>
            <person name="Pati A."/>
            <person name="Mavrommatis K."/>
            <person name="Ivanova N."/>
            <person name="Ovchinnikova G."/>
            <person name="Chen A."/>
            <person name="Palaniappan K."/>
            <person name="Schneider S."/>
            <person name="Rohde M."/>
            <person name="Chain P."/>
            <person name="D'haeseleer P."/>
            <person name="Goker M."/>
            <person name="Bristow J."/>
            <person name="Eisen J.A."/>
            <person name="Markowitz V."/>
            <person name="Kyrpides N.C."/>
            <person name="Klenk H.P."/>
            <person name="Hugenholtz P."/>
        </authorList>
    </citation>
    <scope>NUCLEOTIDE SEQUENCE [LARGE SCALE GENOMIC DNA]</scope>
    <source>
        <strain evidence="3">ATCC 29202 / DSM 20476 / NCTC 11029 / RHS 1</strain>
    </source>
</reference>
<dbReference type="EMBL" id="CP001684">
    <property type="protein sequence ID" value="ACV22581.1"/>
    <property type="molecule type" value="Genomic_DNA"/>
</dbReference>
<dbReference type="Proteomes" id="UP000002026">
    <property type="component" value="Chromosome"/>
</dbReference>
<feature type="region of interest" description="Disordered" evidence="1">
    <location>
        <begin position="1"/>
        <end position="20"/>
    </location>
</feature>
<dbReference type="KEGG" id="shi:Shel_15620"/>
<name>C7N6P6_SLAHD</name>
<dbReference type="eggNOG" id="COG4626">
    <property type="taxonomic scope" value="Bacteria"/>
</dbReference>
<dbReference type="RefSeq" id="WP_012798683.1">
    <property type="nucleotide sequence ID" value="NC_013165.1"/>
</dbReference>
<dbReference type="STRING" id="471855.Shel_15620"/>
<dbReference type="HOGENOM" id="CLU_030716_1_0_11"/>
<sequence length="481" mass="52659">MARRLGGQAPTFERTGPYASTRGPEAVAMFEDYGRRYYGSQKREMDVFFARDASGGFAAKSVGITKPRQNGKSFALRDYAMWMAAVEGRCVLYTAHHGRTVRKMFKEMCDFIEAHGDFRDELDYVYKAGGYEGIYFKGGACIEFQTRTESGGRGGTYQIVVFDEAQQLTRAQQEAILPAVSAGGEIDEGEGDPQKIYVGTVPGPECQGTVFRELHDRAHADGSAVWWLEWGAVGESLDDVAVDDVDLWYACNPAMGRRISEATVRDERETMSADGFARERLGWWSPTAGLPDLALPSSVFESLAVDEPPRDGRAAYGVKFSADGSEVSLAAARLHDGRAYVEQIRREPVRLGLSWLAEWVAERKSRGCCCVIDGKSGAQTLADRLGQMGMPKGYILTPSAAQAISAASTLADYVNERRLEWWRPQADLLDSATTSTRRRIGSAGGWGFGGDNPMPVDAASLALWGALNSDRDPRRKGRAGC</sequence>
<evidence type="ECO:0000313" key="3">
    <source>
        <dbReference type="Proteomes" id="UP000002026"/>
    </source>
</evidence>
<organism evidence="2 3">
    <name type="scientific">Slackia heliotrinireducens (strain ATCC 29202 / DSM 20476 / NCTC 11029 / RHS 1)</name>
    <name type="common">Peptococcus heliotrinreducens</name>
    <dbReference type="NCBI Taxonomy" id="471855"/>
    <lineage>
        <taxon>Bacteria</taxon>
        <taxon>Bacillati</taxon>
        <taxon>Actinomycetota</taxon>
        <taxon>Coriobacteriia</taxon>
        <taxon>Eggerthellales</taxon>
        <taxon>Eggerthellaceae</taxon>
        <taxon>Slackia</taxon>
    </lineage>
</organism>
<evidence type="ECO:0000313" key="2">
    <source>
        <dbReference type="EMBL" id="ACV22581.1"/>
    </source>
</evidence>
<evidence type="ECO:0000256" key="1">
    <source>
        <dbReference type="SAM" id="MobiDB-lite"/>
    </source>
</evidence>